<dbReference type="EMBL" id="JBHUMQ010000039">
    <property type="protein sequence ID" value="MFD2695130.1"/>
    <property type="molecule type" value="Genomic_DNA"/>
</dbReference>
<reference evidence="2" key="1">
    <citation type="journal article" date="2019" name="Int. J. Syst. Evol. Microbiol.">
        <title>The Global Catalogue of Microorganisms (GCM) 10K type strain sequencing project: providing services to taxonomists for standard genome sequencing and annotation.</title>
        <authorList>
            <consortium name="The Broad Institute Genomics Platform"/>
            <consortium name="The Broad Institute Genome Sequencing Center for Infectious Disease"/>
            <person name="Wu L."/>
            <person name="Ma J."/>
        </authorList>
    </citation>
    <scope>NUCLEOTIDE SEQUENCE [LARGE SCALE GENOMIC DNA]</scope>
    <source>
        <strain evidence="2">TISTR 2466</strain>
    </source>
</reference>
<evidence type="ECO:0000313" key="1">
    <source>
        <dbReference type="EMBL" id="MFD2695130.1"/>
    </source>
</evidence>
<sequence length="120" mass="13811">MPKKTKTILEISLILITLLSCFVFAYRTLGNPVGLHHTVIRIFDDHVDVYHIKDGVMTIRAEAEGWDGSGWSQTNAHRDGLRKINKLHAAVIDENYPVRQINVMVTYYGKKEIERTLYIK</sequence>
<dbReference type="CDD" id="cd00385">
    <property type="entry name" value="Isoprenoid_Biosyn_C1"/>
    <property type="match status" value="1"/>
</dbReference>
<keyword evidence="1" id="KW-0456">Lyase</keyword>
<evidence type="ECO:0000313" key="2">
    <source>
        <dbReference type="Proteomes" id="UP001597399"/>
    </source>
</evidence>
<accession>A0ABW5S6Q4</accession>
<dbReference type="PROSITE" id="PS51257">
    <property type="entry name" value="PROKAR_LIPOPROTEIN"/>
    <property type="match status" value="1"/>
</dbReference>
<dbReference type="RefSeq" id="WP_253060731.1">
    <property type="nucleotide sequence ID" value="NZ_JAMXWM010000007.1"/>
</dbReference>
<keyword evidence="2" id="KW-1185">Reference proteome</keyword>
<proteinExistence type="predicted"/>
<organism evidence="1 2">
    <name type="scientific">Sporolactobacillus shoreicorticis</name>
    <dbReference type="NCBI Taxonomy" id="1923877"/>
    <lineage>
        <taxon>Bacteria</taxon>
        <taxon>Bacillati</taxon>
        <taxon>Bacillota</taxon>
        <taxon>Bacilli</taxon>
        <taxon>Bacillales</taxon>
        <taxon>Sporolactobacillaceae</taxon>
        <taxon>Sporolactobacillus</taxon>
    </lineage>
</organism>
<comment type="caution">
    <text evidence="1">The sequence shown here is derived from an EMBL/GenBank/DDBJ whole genome shotgun (WGS) entry which is preliminary data.</text>
</comment>
<name>A0ABW5S6Q4_9BACL</name>
<dbReference type="EC" id="4.2.3.-" evidence="1"/>
<dbReference type="Proteomes" id="UP001597399">
    <property type="component" value="Unassembled WGS sequence"/>
</dbReference>
<dbReference type="GO" id="GO:0016829">
    <property type="term" value="F:lyase activity"/>
    <property type="evidence" value="ECO:0007669"/>
    <property type="project" value="UniProtKB-KW"/>
</dbReference>
<protein>
    <submittedName>
        <fullName evidence="1">Class 1 isoprenoid biosynthesis enzyme</fullName>
        <ecNumber evidence="1">4.2.3.-</ecNumber>
    </submittedName>
</protein>
<gene>
    <name evidence="1" type="ORF">ACFSUE_16105</name>
</gene>